<dbReference type="Pfam" id="PF01451">
    <property type="entry name" value="LMWPc"/>
    <property type="match status" value="1"/>
</dbReference>
<feature type="domain" description="Phosphotyrosine protein phosphatase I" evidence="5">
    <location>
        <begin position="8"/>
        <end position="188"/>
    </location>
</feature>
<keyword evidence="7" id="KW-1185">Reference proteome</keyword>
<name>A0A5C5BC41_9MICO</name>
<protein>
    <submittedName>
        <fullName evidence="6">Low molecular weight phosphatase family protein</fullName>
    </submittedName>
</protein>
<dbReference type="PRINTS" id="PR00719">
    <property type="entry name" value="LMWPTPASE"/>
</dbReference>
<evidence type="ECO:0000259" key="5">
    <source>
        <dbReference type="SMART" id="SM00226"/>
    </source>
</evidence>
<dbReference type="EMBL" id="VENP01000037">
    <property type="protein sequence ID" value="TNU73652.1"/>
    <property type="molecule type" value="Genomic_DNA"/>
</dbReference>
<dbReference type="Gene3D" id="3.40.50.2300">
    <property type="match status" value="1"/>
</dbReference>
<dbReference type="OrthoDB" id="9784339at2"/>
<evidence type="ECO:0000256" key="3">
    <source>
        <dbReference type="ARBA" id="ARBA00022912"/>
    </source>
</evidence>
<comment type="similarity">
    <text evidence="1">Belongs to the low molecular weight phosphotyrosine protein phosphatase family.</text>
</comment>
<dbReference type="PANTHER" id="PTHR11717">
    <property type="entry name" value="LOW MOLECULAR WEIGHT PROTEIN TYROSINE PHOSPHATASE"/>
    <property type="match status" value="1"/>
</dbReference>
<organism evidence="6 7">
    <name type="scientific">Miniimonas arenae</name>
    <dbReference type="NCBI Taxonomy" id="676201"/>
    <lineage>
        <taxon>Bacteria</taxon>
        <taxon>Bacillati</taxon>
        <taxon>Actinomycetota</taxon>
        <taxon>Actinomycetes</taxon>
        <taxon>Micrococcales</taxon>
        <taxon>Beutenbergiaceae</taxon>
        <taxon>Miniimonas</taxon>
    </lineage>
</organism>
<accession>A0A5C5BC41</accession>
<evidence type="ECO:0000256" key="4">
    <source>
        <dbReference type="PIRSR" id="PIRSR617867-1"/>
    </source>
</evidence>
<sequence>MRRSRPTTHVLVVCTGNICRSPAAEVLLAHALGPGVSVRSAGTQAVVGAPVEPAMAALLAADGLDAGGFRARQLHRDQIEEAHVILAMTRQHRSRVVSEAPGALRRTFTLRELVRLAGSTDIAGATPLAGSTPGARLQELTPLALRARPRLRVPVEEDDVQDPYGRSAAVYASSYATIREACRRLADVLTG</sequence>
<evidence type="ECO:0000313" key="7">
    <source>
        <dbReference type="Proteomes" id="UP000313849"/>
    </source>
</evidence>
<dbReference type="InterPro" id="IPR050438">
    <property type="entry name" value="LMW_PTPase"/>
</dbReference>
<comment type="caution">
    <text evidence="6">The sequence shown here is derived from an EMBL/GenBank/DDBJ whole genome shotgun (WGS) entry which is preliminary data.</text>
</comment>
<dbReference type="SMART" id="SM00226">
    <property type="entry name" value="LMWPc"/>
    <property type="match status" value="1"/>
</dbReference>
<dbReference type="Proteomes" id="UP000313849">
    <property type="component" value="Unassembled WGS sequence"/>
</dbReference>
<evidence type="ECO:0000256" key="2">
    <source>
        <dbReference type="ARBA" id="ARBA00022801"/>
    </source>
</evidence>
<dbReference type="InterPro" id="IPR036196">
    <property type="entry name" value="Ptyr_pPase_sf"/>
</dbReference>
<dbReference type="SUPFAM" id="SSF52788">
    <property type="entry name" value="Phosphotyrosine protein phosphatases I"/>
    <property type="match status" value="1"/>
</dbReference>
<dbReference type="AlphaFoldDB" id="A0A5C5BC41"/>
<keyword evidence="3" id="KW-0904">Protein phosphatase</keyword>
<dbReference type="RefSeq" id="WP_139987181.1">
    <property type="nucleotide sequence ID" value="NZ_VENP01000037.1"/>
</dbReference>
<gene>
    <name evidence="6" type="ORF">FH969_10310</name>
</gene>
<reference evidence="6 7" key="1">
    <citation type="submission" date="2019-06" db="EMBL/GenBank/DDBJ databases">
        <title>Draft genome sequence of Miniimonas arenae KCTC 19750T isolated from sea sand.</title>
        <authorList>
            <person name="Park S.-J."/>
        </authorList>
    </citation>
    <scope>NUCLEOTIDE SEQUENCE [LARGE SCALE GENOMIC DNA]</scope>
    <source>
        <strain evidence="6 7">KCTC 19750</strain>
    </source>
</reference>
<dbReference type="InterPro" id="IPR023485">
    <property type="entry name" value="Ptyr_pPase"/>
</dbReference>
<feature type="active site" evidence="4">
    <location>
        <position position="20"/>
    </location>
</feature>
<dbReference type="GO" id="GO:0004725">
    <property type="term" value="F:protein tyrosine phosphatase activity"/>
    <property type="evidence" value="ECO:0007669"/>
    <property type="project" value="InterPro"/>
</dbReference>
<keyword evidence="2" id="KW-0378">Hydrolase</keyword>
<feature type="active site" description="Nucleophile" evidence="4">
    <location>
        <position position="14"/>
    </location>
</feature>
<dbReference type="InterPro" id="IPR017867">
    <property type="entry name" value="Tyr_phospatase_low_mol_wt"/>
</dbReference>
<dbReference type="PANTHER" id="PTHR11717:SF31">
    <property type="entry name" value="LOW MOLECULAR WEIGHT PROTEIN-TYROSINE-PHOSPHATASE ETP-RELATED"/>
    <property type="match status" value="1"/>
</dbReference>
<evidence type="ECO:0000313" key="6">
    <source>
        <dbReference type="EMBL" id="TNU73652.1"/>
    </source>
</evidence>
<evidence type="ECO:0000256" key="1">
    <source>
        <dbReference type="ARBA" id="ARBA00011063"/>
    </source>
</evidence>
<proteinExistence type="inferred from homology"/>